<evidence type="ECO:0000256" key="1">
    <source>
        <dbReference type="ARBA" id="ARBA00001970"/>
    </source>
</evidence>
<feature type="transmembrane region" description="Helical" evidence="11">
    <location>
        <begin position="7"/>
        <end position="30"/>
    </location>
</feature>
<dbReference type="AlphaFoldDB" id="A0A1Y5IB28"/>
<comment type="subcellular location">
    <subcellularLocation>
        <location evidence="2">Membrane</location>
        <topology evidence="2">Multi-pass membrane protein</topology>
    </subcellularLocation>
</comment>
<sequence>MVSARYASALAVASSIGFIVFGVTVGSQFVPIDSLYAWHPTLMSVAIALCGTSSALGVYARTIPPSSARLRAFWTHMGLNVIGGLCWLCGAYAIYANKRKSGKAHFTSNHGVVGALATAVVLCAALPLGDLSFGALGMLARIDSILGTRWSRHLASVKRAHRLSSHLAMCLGIVAASMRTGHVSIGYGEAGRAVADFALWGGALALGISAVSTPEWNRIK</sequence>
<dbReference type="InterPro" id="IPR006593">
    <property type="entry name" value="Cyt_b561/ferric_Rdtase_TM"/>
</dbReference>
<evidence type="ECO:0000256" key="8">
    <source>
        <dbReference type="ARBA" id="ARBA00022989"/>
    </source>
</evidence>
<proteinExistence type="predicted"/>
<dbReference type="GO" id="GO:0046872">
    <property type="term" value="F:metal ion binding"/>
    <property type="evidence" value="ECO:0007669"/>
    <property type="project" value="UniProtKB-KW"/>
</dbReference>
<evidence type="ECO:0000256" key="7">
    <source>
        <dbReference type="ARBA" id="ARBA00022982"/>
    </source>
</evidence>
<evidence type="ECO:0000256" key="2">
    <source>
        <dbReference type="ARBA" id="ARBA00004141"/>
    </source>
</evidence>
<dbReference type="PANTHER" id="PTHR15422">
    <property type="entry name" value="OS05G0565100 PROTEIN"/>
    <property type="match status" value="1"/>
</dbReference>
<reference evidence="13" key="1">
    <citation type="submission" date="2017-04" db="EMBL/GenBank/DDBJ databases">
        <title>Population genomics of picophytoplankton unveils novel chromosome hypervariability.</title>
        <authorList>
            <consortium name="DOE Joint Genome Institute"/>
            <person name="Blanc-Mathieu R."/>
            <person name="Krasovec M."/>
            <person name="Hebrard M."/>
            <person name="Yau S."/>
            <person name="Desgranges E."/>
            <person name="Martin J."/>
            <person name="Schackwitz W."/>
            <person name="Kuo A."/>
            <person name="Salin G."/>
            <person name="Donnadieu C."/>
            <person name="Desdevises Y."/>
            <person name="Sanchez-Ferandin S."/>
            <person name="Moreau H."/>
            <person name="Rivals E."/>
            <person name="Grigoriev I.V."/>
            <person name="Grimsley N."/>
            <person name="Eyre-Walker A."/>
            <person name="Piganeau G."/>
        </authorList>
    </citation>
    <scope>NUCLEOTIDE SEQUENCE [LARGE SCALE GENOMIC DNA]</scope>
    <source>
        <strain evidence="13">RCC 1115</strain>
    </source>
</reference>
<dbReference type="InterPro" id="IPR045150">
    <property type="entry name" value="CYB561D1/2"/>
</dbReference>
<evidence type="ECO:0000313" key="13">
    <source>
        <dbReference type="EMBL" id="OUS44195.1"/>
    </source>
</evidence>
<evidence type="ECO:0000256" key="5">
    <source>
        <dbReference type="ARBA" id="ARBA00022692"/>
    </source>
</evidence>
<feature type="transmembrane region" description="Helical" evidence="11">
    <location>
        <begin position="72"/>
        <end position="95"/>
    </location>
</feature>
<keyword evidence="7" id="KW-0249">Electron transport</keyword>
<evidence type="ECO:0000256" key="11">
    <source>
        <dbReference type="SAM" id="Phobius"/>
    </source>
</evidence>
<dbReference type="PANTHER" id="PTHR15422:SF45">
    <property type="entry name" value="CYTOCHROME B561 DOMAIN-CONTAINING PROTEIN"/>
    <property type="match status" value="1"/>
</dbReference>
<dbReference type="CDD" id="cd08761">
    <property type="entry name" value="Cyt_b561_CYB561D2_like"/>
    <property type="match status" value="1"/>
</dbReference>
<accession>A0A1Y5IB28</accession>
<name>A0A1Y5IB28_OSTTA</name>
<dbReference type="SMART" id="SM00665">
    <property type="entry name" value="B561"/>
    <property type="match status" value="1"/>
</dbReference>
<keyword evidence="3" id="KW-0813">Transport</keyword>
<protein>
    <recommendedName>
        <fullName evidence="12">Cytochrome b561 domain-containing protein</fullName>
    </recommendedName>
</protein>
<keyword evidence="4" id="KW-0349">Heme</keyword>
<evidence type="ECO:0000256" key="3">
    <source>
        <dbReference type="ARBA" id="ARBA00022448"/>
    </source>
</evidence>
<keyword evidence="6" id="KW-0479">Metal-binding</keyword>
<dbReference type="GO" id="GO:0016020">
    <property type="term" value="C:membrane"/>
    <property type="evidence" value="ECO:0007669"/>
    <property type="project" value="UniProtKB-SubCell"/>
</dbReference>
<feature type="transmembrane region" description="Helical" evidence="11">
    <location>
        <begin position="36"/>
        <end position="60"/>
    </location>
</feature>
<dbReference type="Proteomes" id="UP000195557">
    <property type="component" value="Unassembled WGS sequence"/>
</dbReference>
<evidence type="ECO:0000256" key="10">
    <source>
        <dbReference type="ARBA" id="ARBA00023136"/>
    </source>
</evidence>
<dbReference type="Pfam" id="PF03188">
    <property type="entry name" value="Cytochrom_B561"/>
    <property type="match status" value="1"/>
</dbReference>
<keyword evidence="5 11" id="KW-0812">Transmembrane</keyword>
<comment type="cofactor">
    <cofactor evidence="1">
        <name>heme b</name>
        <dbReference type="ChEBI" id="CHEBI:60344"/>
    </cofactor>
</comment>
<dbReference type="Gene3D" id="1.20.120.1770">
    <property type="match status" value="1"/>
</dbReference>
<dbReference type="EMBL" id="KZ155825">
    <property type="protein sequence ID" value="OUS44195.1"/>
    <property type="molecule type" value="Genomic_DNA"/>
</dbReference>
<organism evidence="13">
    <name type="scientific">Ostreococcus tauri</name>
    <name type="common">Marine green alga</name>
    <dbReference type="NCBI Taxonomy" id="70448"/>
    <lineage>
        <taxon>Eukaryota</taxon>
        <taxon>Viridiplantae</taxon>
        <taxon>Chlorophyta</taxon>
        <taxon>Mamiellophyceae</taxon>
        <taxon>Mamiellales</taxon>
        <taxon>Bathycoccaceae</taxon>
        <taxon>Ostreococcus</taxon>
    </lineage>
</organism>
<gene>
    <name evidence="13" type="ORF">BE221DRAFT_206861</name>
</gene>
<keyword evidence="10 11" id="KW-0472">Membrane</keyword>
<evidence type="ECO:0000259" key="12">
    <source>
        <dbReference type="SMART" id="SM00665"/>
    </source>
</evidence>
<evidence type="ECO:0000256" key="9">
    <source>
        <dbReference type="ARBA" id="ARBA00023004"/>
    </source>
</evidence>
<keyword evidence="9" id="KW-0408">Iron</keyword>
<feature type="transmembrane region" description="Helical" evidence="11">
    <location>
        <begin position="115"/>
        <end position="142"/>
    </location>
</feature>
<evidence type="ECO:0000256" key="4">
    <source>
        <dbReference type="ARBA" id="ARBA00022617"/>
    </source>
</evidence>
<keyword evidence="8 11" id="KW-1133">Transmembrane helix</keyword>
<evidence type="ECO:0000256" key="6">
    <source>
        <dbReference type="ARBA" id="ARBA00022723"/>
    </source>
</evidence>
<feature type="domain" description="Cytochrome b561" evidence="12">
    <location>
        <begin position="38"/>
        <end position="180"/>
    </location>
</feature>
<dbReference type="GO" id="GO:0140575">
    <property type="term" value="F:transmembrane monodehydroascorbate reductase activity"/>
    <property type="evidence" value="ECO:0007669"/>
    <property type="project" value="InterPro"/>
</dbReference>